<sequence length="70" mass="7454">MSRGWVLAFFAAIGYIGGVLVFGALKYLAVYLPAVFQLLTSSWFLAGLVGMAFSVGLVGLYSVLSKPANY</sequence>
<feature type="transmembrane region" description="Helical" evidence="1">
    <location>
        <begin position="7"/>
        <end position="30"/>
    </location>
</feature>
<dbReference type="AlphaFoldDB" id="A0A2R6ABE2"/>
<gene>
    <name evidence="2" type="ORF">B9Q01_03695</name>
</gene>
<feature type="transmembrane region" description="Helical" evidence="1">
    <location>
        <begin position="42"/>
        <end position="64"/>
    </location>
</feature>
<name>A0A2R6ABE2_9ARCH</name>
<accession>A0A2R6ABE2</accession>
<keyword evidence="1" id="KW-1133">Transmembrane helix</keyword>
<protein>
    <submittedName>
        <fullName evidence="2">Uncharacterized protein</fullName>
    </submittedName>
</protein>
<comment type="caution">
    <text evidence="2">The sequence shown here is derived from an EMBL/GenBank/DDBJ whole genome shotgun (WGS) entry which is preliminary data.</text>
</comment>
<organism evidence="2 3">
    <name type="scientific">Candidatus Marsarchaeota G1 archaeon OSP_D</name>
    <dbReference type="NCBI Taxonomy" id="1978155"/>
    <lineage>
        <taxon>Archaea</taxon>
        <taxon>Candidatus Marsarchaeota</taxon>
        <taxon>Candidatus Marsarchaeota group 1</taxon>
    </lineage>
</organism>
<reference evidence="2 3" key="1">
    <citation type="submission" date="2017-04" db="EMBL/GenBank/DDBJ databases">
        <title>Novel microbial lineages endemic to geothermal iron-oxide mats fill important gaps in the evolutionary history of Archaea.</title>
        <authorList>
            <person name="Jay Z.J."/>
            <person name="Beam J.P."/>
            <person name="Dlakic M."/>
            <person name="Rusch D.B."/>
            <person name="Kozubal M.A."/>
            <person name="Inskeep W.P."/>
        </authorList>
    </citation>
    <scope>NUCLEOTIDE SEQUENCE [LARGE SCALE GENOMIC DNA]</scope>
    <source>
        <strain evidence="2">OSP_D</strain>
    </source>
</reference>
<evidence type="ECO:0000313" key="2">
    <source>
        <dbReference type="EMBL" id="PSN83730.1"/>
    </source>
</evidence>
<keyword evidence="1" id="KW-0472">Membrane</keyword>
<evidence type="ECO:0000256" key="1">
    <source>
        <dbReference type="SAM" id="Phobius"/>
    </source>
</evidence>
<dbReference type="Proteomes" id="UP000240880">
    <property type="component" value="Unassembled WGS sequence"/>
</dbReference>
<dbReference type="EMBL" id="NEXC01000016">
    <property type="protein sequence ID" value="PSN83730.1"/>
    <property type="molecule type" value="Genomic_DNA"/>
</dbReference>
<keyword evidence="1" id="KW-0812">Transmembrane</keyword>
<proteinExistence type="predicted"/>
<evidence type="ECO:0000313" key="3">
    <source>
        <dbReference type="Proteomes" id="UP000240880"/>
    </source>
</evidence>